<keyword evidence="1" id="KW-0812">Transmembrane</keyword>
<evidence type="ECO:0000313" key="3">
    <source>
        <dbReference type="Proteomes" id="UP001172457"/>
    </source>
</evidence>
<dbReference type="Proteomes" id="UP001172457">
    <property type="component" value="Chromosome 6"/>
</dbReference>
<gene>
    <name evidence="2" type="ORF">OSB04_024936</name>
</gene>
<reference evidence="2" key="1">
    <citation type="submission" date="2023-03" db="EMBL/GenBank/DDBJ databases">
        <title>Chromosome-scale reference genome and RAD-based genetic map of yellow starthistle (Centaurea solstitialis) reveal putative structural variation and QTLs associated with invader traits.</title>
        <authorList>
            <person name="Reatini B."/>
            <person name="Cang F.A."/>
            <person name="Jiang Q."/>
            <person name="Mckibben M.T.W."/>
            <person name="Barker M.S."/>
            <person name="Rieseberg L.H."/>
            <person name="Dlugosch K.M."/>
        </authorList>
    </citation>
    <scope>NUCLEOTIDE SEQUENCE</scope>
    <source>
        <strain evidence="2">CAN-66</strain>
        <tissue evidence="2">Leaf</tissue>
    </source>
</reference>
<keyword evidence="3" id="KW-1185">Reference proteome</keyword>
<dbReference type="AlphaFoldDB" id="A0AA38SNR4"/>
<name>A0AA38SNR4_9ASTR</name>
<organism evidence="2 3">
    <name type="scientific">Centaurea solstitialis</name>
    <name type="common">yellow star-thistle</name>
    <dbReference type="NCBI Taxonomy" id="347529"/>
    <lineage>
        <taxon>Eukaryota</taxon>
        <taxon>Viridiplantae</taxon>
        <taxon>Streptophyta</taxon>
        <taxon>Embryophyta</taxon>
        <taxon>Tracheophyta</taxon>
        <taxon>Spermatophyta</taxon>
        <taxon>Magnoliopsida</taxon>
        <taxon>eudicotyledons</taxon>
        <taxon>Gunneridae</taxon>
        <taxon>Pentapetalae</taxon>
        <taxon>asterids</taxon>
        <taxon>campanulids</taxon>
        <taxon>Asterales</taxon>
        <taxon>Asteraceae</taxon>
        <taxon>Carduoideae</taxon>
        <taxon>Cardueae</taxon>
        <taxon>Centaureinae</taxon>
        <taxon>Centaurea</taxon>
    </lineage>
</organism>
<evidence type="ECO:0000313" key="2">
    <source>
        <dbReference type="EMBL" id="KAJ9545229.1"/>
    </source>
</evidence>
<comment type="caution">
    <text evidence="2">The sequence shown here is derived from an EMBL/GenBank/DDBJ whole genome shotgun (WGS) entry which is preliminary data.</text>
</comment>
<accession>A0AA38SNR4</accession>
<proteinExistence type="predicted"/>
<keyword evidence="1" id="KW-0472">Membrane</keyword>
<protein>
    <submittedName>
        <fullName evidence="2">Uncharacterized protein</fullName>
    </submittedName>
</protein>
<dbReference type="EMBL" id="JARYMX010000006">
    <property type="protein sequence ID" value="KAJ9545229.1"/>
    <property type="molecule type" value="Genomic_DNA"/>
</dbReference>
<keyword evidence="1" id="KW-1133">Transmembrane helix</keyword>
<sequence length="68" mass="8202">MFFFLQNSVKGYERRQGIPSLLLDFWKLVIMSFGLVTVAAVMYNVHIYRVRKHLFHFEKLIVLFHRSI</sequence>
<feature type="transmembrane region" description="Helical" evidence="1">
    <location>
        <begin position="25"/>
        <end position="45"/>
    </location>
</feature>
<evidence type="ECO:0000256" key="1">
    <source>
        <dbReference type="SAM" id="Phobius"/>
    </source>
</evidence>